<dbReference type="Proteomes" id="UP001500827">
    <property type="component" value="Unassembled WGS sequence"/>
</dbReference>
<protein>
    <recommendedName>
        <fullName evidence="3 9">Flagellar biosynthetic protein FliR</fullName>
    </recommendedName>
</protein>
<keyword evidence="7 10" id="KW-0472">Membrane</keyword>
<name>A0ABP7L505_9SPHN</name>
<feature type="transmembrane region" description="Helical" evidence="10">
    <location>
        <begin position="71"/>
        <end position="98"/>
    </location>
</feature>
<gene>
    <name evidence="11" type="primary">fliR</name>
    <name evidence="11" type="ORF">GCM10022276_11750</name>
</gene>
<evidence type="ECO:0000313" key="12">
    <source>
        <dbReference type="Proteomes" id="UP001500827"/>
    </source>
</evidence>
<accession>A0ABP7L505</accession>
<keyword evidence="12" id="KW-1185">Reference proteome</keyword>
<evidence type="ECO:0000256" key="1">
    <source>
        <dbReference type="ARBA" id="ARBA00002578"/>
    </source>
</evidence>
<evidence type="ECO:0000256" key="7">
    <source>
        <dbReference type="ARBA" id="ARBA00023136"/>
    </source>
</evidence>
<evidence type="ECO:0000256" key="3">
    <source>
        <dbReference type="ARBA" id="ARBA00021717"/>
    </source>
</evidence>
<feature type="transmembrane region" description="Helical" evidence="10">
    <location>
        <begin position="39"/>
        <end position="59"/>
    </location>
</feature>
<dbReference type="NCBIfam" id="TIGR01400">
    <property type="entry name" value="fliR"/>
    <property type="match status" value="1"/>
</dbReference>
<keyword evidence="11" id="KW-0969">Cilium</keyword>
<comment type="caution">
    <text evidence="11">The sequence shown here is derived from an EMBL/GenBank/DDBJ whole genome shotgun (WGS) entry which is preliminary data.</text>
</comment>
<dbReference type="Pfam" id="PF01311">
    <property type="entry name" value="Bac_export_1"/>
    <property type="match status" value="1"/>
</dbReference>
<feature type="transmembrane region" description="Helical" evidence="10">
    <location>
        <begin position="211"/>
        <end position="231"/>
    </location>
</feature>
<dbReference type="PANTHER" id="PTHR30065:SF8">
    <property type="entry name" value="FLAGELLAR BIOSYNTHETIC PROTEIN FLIR"/>
    <property type="match status" value="1"/>
</dbReference>
<evidence type="ECO:0000256" key="9">
    <source>
        <dbReference type="NCBIfam" id="TIGR01400"/>
    </source>
</evidence>
<evidence type="ECO:0000256" key="5">
    <source>
        <dbReference type="ARBA" id="ARBA00022692"/>
    </source>
</evidence>
<comment type="similarity">
    <text evidence="2 10">Belongs to the FliR/MopE/SpaR family.</text>
</comment>
<dbReference type="EMBL" id="BAABBM010000001">
    <property type="protein sequence ID" value="GAA3894194.1"/>
    <property type="molecule type" value="Genomic_DNA"/>
</dbReference>
<keyword evidence="4 10" id="KW-1003">Cell membrane</keyword>
<comment type="function">
    <text evidence="1 10">Role in flagellar biosynthesis.</text>
</comment>
<evidence type="ECO:0000313" key="11">
    <source>
        <dbReference type="EMBL" id="GAA3894194.1"/>
    </source>
</evidence>
<feature type="transmembrane region" description="Helical" evidence="10">
    <location>
        <begin position="12"/>
        <end position="33"/>
    </location>
</feature>
<organism evidence="11 12">
    <name type="scientific">Sphingomonas limnosediminicola</name>
    <dbReference type="NCBI Taxonomy" id="940133"/>
    <lineage>
        <taxon>Bacteria</taxon>
        <taxon>Pseudomonadati</taxon>
        <taxon>Pseudomonadota</taxon>
        <taxon>Alphaproteobacteria</taxon>
        <taxon>Sphingomonadales</taxon>
        <taxon>Sphingomonadaceae</taxon>
        <taxon>Sphingomonas</taxon>
    </lineage>
</organism>
<keyword evidence="11" id="KW-0966">Cell projection</keyword>
<evidence type="ECO:0000256" key="6">
    <source>
        <dbReference type="ARBA" id="ARBA00022989"/>
    </source>
</evidence>
<evidence type="ECO:0000256" key="2">
    <source>
        <dbReference type="ARBA" id="ARBA00009772"/>
    </source>
</evidence>
<feature type="transmembrane region" description="Helical" evidence="10">
    <location>
        <begin position="118"/>
        <end position="139"/>
    </location>
</feature>
<keyword evidence="6 10" id="KW-1133">Transmembrane helix</keyword>
<keyword evidence="11" id="KW-0282">Flagellum</keyword>
<evidence type="ECO:0000256" key="4">
    <source>
        <dbReference type="ARBA" id="ARBA00022475"/>
    </source>
</evidence>
<reference evidence="12" key="1">
    <citation type="journal article" date="2019" name="Int. J. Syst. Evol. Microbiol.">
        <title>The Global Catalogue of Microorganisms (GCM) 10K type strain sequencing project: providing services to taxonomists for standard genome sequencing and annotation.</title>
        <authorList>
            <consortium name="The Broad Institute Genomics Platform"/>
            <consortium name="The Broad Institute Genome Sequencing Center for Infectious Disease"/>
            <person name="Wu L."/>
            <person name="Ma J."/>
        </authorList>
    </citation>
    <scope>NUCLEOTIDE SEQUENCE [LARGE SCALE GENOMIC DNA]</scope>
    <source>
        <strain evidence="12">JCM 17543</strain>
    </source>
</reference>
<keyword evidence="8 10" id="KW-0975">Bacterial flagellum</keyword>
<evidence type="ECO:0000256" key="8">
    <source>
        <dbReference type="ARBA" id="ARBA00023143"/>
    </source>
</evidence>
<dbReference type="InterPro" id="IPR002010">
    <property type="entry name" value="T3SS_IM_R"/>
</dbReference>
<proteinExistence type="inferred from homology"/>
<feature type="transmembrane region" description="Helical" evidence="10">
    <location>
        <begin position="146"/>
        <end position="166"/>
    </location>
</feature>
<feature type="transmembrane region" description="Helical" evidence="10">
    <location>
        <begin position="178"/>
        <end position="204"/>
    </location>
</feature>
<evidence type="ECO:0000256" key="10">
    <source>
        <dbReference type="RuleBase" id="RU362071"/>
    </source>
</evidence>
<dbReference type="PANTHER" id="PTHR30065">
    <property type="entry name" value="FLAGELLAR BIOSYNTHETIC PROTEIN FLIR"/>
    <property type="match status" value="1"/>
</dbReference>
<keyword evidence="5 10" id="KW-0812">Transmembrane</keyword>
<sequence>MPQGFAGIEQQLLVWMVAILRPGAALFAAPLTGSTQVPLQLRLVIALAIGIPAVQLSGVHLPADGMISAAGLFLALGEIVIGLALGFAVQVGFAAALVGGETISNAMGLGFASMVNPVSGQSSSAVGQLLMMMATFLFLASDGHLLFARILIESYGAFPAGGAVPLQLFAELSTLGGLIFAAGLAIALPVAAALVLVQLILGVLSRSAPSLNLFSVGMPAAMVTGIILLAMTAPLLADAILAAIRQGLDQAAGLAHGG</sequence>
<dbReference type="InterPro" id="IPR006303">
    <property type="entry name" value="FliR"/>
</dbReference>
<comment type="subcellular location">
    <subcellularLocation>
        <location evidence="10">Cell membrane</location>
        <topology evidence="10">Multi-pass membrane protein</topology>
    </subcellularLocation>
    <subcellularLocation>
        <location evidence="10">Bacterial flagellum basal body</location>
    </subcellularLocation>
</comment>
<dbReference type="PRINTS" id="PR00953">
    <property type="entry name" value="TYPE3IMRPROT"/>
</dbReference>